<gene>
    <name evidence="1" type="ORF">HUJ06_018991</name>
</gene>
<protein>
    <submittedName>
        <fullName evidence="1">Uncharacterized protein</fullName>
    </submittedName>
</protein>
<comment type="caution">
    <text evidence="1">The sequence shown here is derived from an EMBL/GenBank/DDBJ whole genome shotgun (WGS) entry which is preliminary data.</text>
</comment>
<evidence type="ECO:0000313" key="1">
    <source>
        <dbReference type="EMBL" id="DAD49054.1"/>
    </source>
</evidence>
<evidence type="ECO:0000313" key="2">
    <source>
        <dbReference type="Proteomes" id="UP000607653"/>
    </source>
</evidence>
<reference evidence="1 2" key="1">
    <citation type="journal article" date="2020" name="Mol. Biol. Evol.">
        <title>Distinct Expression and Methylation Patterns for Genes with Different Fates following a Single Whole-Genome Duplication in Flowering Plants.</title>
        <authorList>
            <person name="Shi T."/>
            <person name="Rahmani R.S."/>
            <person name="Gugger P.F."/>
            <person name="Wang M."/>
            <person name="Li H."/>
            <person name="Zhang Y."/>
            <person name="Li Z."/>
            <person name="Wang Q."/>
            <person name="Van de Peer Y."/>
            <person name="Marchal K."/>
            <person name="Chen J."/>
        </authorList>
    </citation>
    <scope>NUCLEOTIDE SEQUENCE [LARGE SCALE GENOMIC DNA]</scope>
    <source>
        <tissue evidence="1">Leaf</tissue>
    </source>
</reference>
<accession>A0A822ZT17</accession>
<proteinExistence type="predicted"/>
<keyword evidence="2" id="KW-1185">Reference proteome</keyword>
<organism evidence="1 2">
    <name type="scientific">Nelumbo nucifera</name>
    <name type="common">Sacred lotus</name>
    <dbReference type="NCBI Taxonomy" id="4432"/>
    <lineage>
        <taxon>Eukaryota</taxon>
        <taxon>Viridiplantae</taxon>
        <taxon>Streptophyta</taxon>
        <taxon>Embryophyta</taxon>
        <taxon>Tracheophyta</taxon>
        <taxon>Spermatophyta</taxon>
        <taxon>Magnoliopsida</taxon>
        <taxon>Proteales</taxon>
        <taxon>Nelumbonaceae</taxon>
        <taxon>Nelumbo</taxon>
    </lineage>
</organism>
<dbReference type="EMBL" id="DUZY01000008">
    <property type="protein sequence ID" value="DAD49054.1"/>
    <property type="molecule type" value="Genomic_DNA"/>
</dbReference>
<sequence>MRNGSLNTKLKLSLPSPDETFIAQFLTQSGTFRDGDLLVNKDGVRVVPKNEAGEHSIIMPSDNQLTLDDIDTIKVIGKGNGGILQLVQHKWTQNMSELRFGDEFMRVLIRRKINEVKKKVPTLVTGMWILDLKYQQHLMEPNAWKLE</sequence>
<name>A0A822ZT17_NELNU</name>
<dbReference type="Proteomes" id="UP000607653">
    <property type="component" value="Unassembled WGS sequence"/>
</dbReference>
<dbReference type="AlphaFoldDB" id="A0A822ZT17"/>